<keyword evidence="2" id="KW-0519">Myristate</keyword>
<dbReference type="InterPro" id="IPR011992">
    <property type="entry name" value="EF-hand-dom_pair"/>
</dbReference>
<dbReference type="SUPFAM" id="SSF47473">
    <property type="entry name" value="EF-hand"/>
    <property type="match status" value="1"/>
</dbReference>
<keyword evidence="4" id="KW-0677">Repeat</keyword>
<dbReference type="Pfam" id="PF13499">
    <property type="entry name" value="EF-hand_7"/>
    <property type="match status" value="1"/>
</dbReference>
<evidence type="ECO:0000259" key="7">
    <source>
        <dbReference type="PROSITE" id="PS50222"/>
    </source>
</evidence>
<keyword evidence="9" id="KW-1185">Reference proteome</keyword>
<comment type="caution">
    <text evidence="8">The sequence shown here is derived from an EMBL/GenBank/DDBJ whole genome shotgun (WGS) entry which is preliminary data.</text>
</comment>
<dbReference type="GeneID" id="31358911"/>
<dbReference type="InParanoid" id="D3B4R4"/>
<reference evidence="8 9" key="1">
    <citation type="journal article" date="2011" name="Genome Res.">
        <title>Phylogeny-wide analysis of social amoeba genomes highlights ancient origins for complex intercellular communication.</title>
        <authorList>
            <person name="Heidel A.J."/>
            <person name="Lawal H.M."/>
            <person name="Felder M."/>
            <person name="Schilde C."/>
            <person name="Helps N.R."/>
            <person name="Tunggal B."/>
            <person name="Rivero F."/>
            <person name="John U."/>
            <person name="Schleicher M."/>
            <person name="Eichinger L."/>
            <person name="Platzer M."/>
            <person name="Noegel A.A."/>
            <person name="Schaap P."/>
            <person name="Gloeckner G."/>
        </authorList>
    </citation>
    <scope>NUCLEOTIDE SEQUENCE [LARGE SCALE GENOMIC DNA]</scope>
    <source>
        <strain evidence="9">ATCC 26659 / Pp 5 / PN500</strain>
    </source>
</reference>
<sequence length="179" mass="19720">MSEAPQQLSVLDNLYQMFVHVKTNRNQELSYDGKCYRLFGNNEDIKKFSKLYQSQLGFSENTMKGMFKACDTDNNGKITVAEFAALASIVVDGTVEQKLGFLFAVFDNDESGTLDFGELDLICKSIVSVGKHGGKSDAEIKEITDNLHKADTNGDGTITIDEWIGYGLSNQTISSLLGH</sequence>
<keyword evidence="3" id="KW-0479">Metal-binding</keyword>
<evidence type="ECO:0000313" key="8">
    <source>
        <dbReference type="EMBL" id="EFA84312.1"/>
    </source>
</evidence>
<dbReference type="CDD" id="cd00051">
    <property type="entry name" value="EFh"/>
    <property type="match status" value="2"/>
</dbReference>
<feature type="domain" description="EF-hand" evidence="7">
    <location>
        <begin position="138"/>
        <end position="173"/>
    </location>
</feature>
<dbReference type="AlphaFoldDB" id="D3B4R4"/>
<evidence type="ECO:0000313" key="9">
    <source>
        <dbReference type="Proteomes" id="UP000001396"/>
    </source>
</evidence>
<dbReference type="Pfam" id="PF13833">
    <property type="entry name" value="EF-hand_8"/>
    <property type="match status" value="1"/>
</dbReference>
<gene>
    <name evidence="8" type="ORF">PPL_03390</name>
</gene>
<name>D3B4R4_HETP5</name>
<dbReference type="GO" id="GO:0005509">
    <property type="term" value="F:calcium ion binding"/>
    <property type="evidence" value="ECO:0007669"/>
    <property type="project" value="InterPro"/>
</dbReference>
<evidence type="ECO:0000256" key="5">
    <source>
        <dbReference type="ARBA" id="ARBA00022837"/>
    </source>
</evidence>
<protein>
    <recommendedName>
        <fullName evidence="7">EF-hand domain-containing protein</fullName>
    </recommendedName>
</protein>
<proteinExistence type="inferred from homology"/>
<dbReference type="InterPro" id="IPR018247">
    <property type="entry name" value="EF_Hand_1_Ca_BS"/>
</dbReference>
<dbReference type="PANTHER" id="PTHR23055">
    <property type="entry name" value="CALCIUM BINDING PROTEINS"/>
    <property type="match status" value="1"/>
</dbReference>
<feature type="domain" description="EF-hand" evidence="7">
    <location>
        <begin position="58"/>
        <end position="93"/>
    </location>
</feature>
<dbReference type="EMBL" id="ADBJ01000010">
    <property type="protein sequence ID" value="EFA84312.1"/>
    <property type="molecule type" value="Genomic_DNA"/>
</dbReference>
<dbReference type="Proteomes" id="UP000001396">
    <property type="component" value="Unassembled WGS sequence"/>
</dbReference>
<keyword evidence="6" id="KW-0449">Lipoprotein</keyword>
<dbReference type="SMART" id="SM00054">
    <property type="entry name" value="EFh"/>
    <property type="match status" value="3"/>
</dbReference>
<dbReference type="PANTHER" id="PTHR23055:SF178">
    <property type="entry name" value="NEUROCALCIN HOMOLOG"/>
    <property type="match status" value="1"/>
</dbReference>
<dbReference type="STRING" id="670386.D3B4R4"/>
<dbReference type="PROSITE" id="PS50222">
    <property type="entry name" value="EF_HAND_2"/>
    <property type="match status" value="3"/>
</dbReference>
<evidence type="ECO:0000256" key="2">
    <source>
        <dbReference type="ARBA" id="ARBA00022707"/>
    </source>
</evidence>
<evidence type="ECO:0000256" key="4">
    <source>
        <dbReference type="ARBA" id="ARBA00022737"/>
    </source>
</evidence>
<evidence type="ECO:0000256" key="3">
    <source>
        <dbReference type="ARBA" id="ARBA00022723"/>
    </source>
</evidence>
<feature type="domain" description="EF-hand" evidence="7">
    <location>
        <begin position="94"/>
        <end position="129"/>
    </location>
</feature>
<evidence type="ECO:0000256" key="6">
    <source>
        <dbReference type="ARBA" id="ARBA00023288"/>
    </source>
</evidence>
<comment type="similarity">
    <text evidence="1">Belongs to the recoverin family.</text>
</comment>
<dbReference type="PROSITE" id="PS00018">
    <property type="entry name" value="EF_HAND_1"/>
    <property type="match status" value="3"/>
</dbReference>
<dbReference type="RefSeq" id="XP_020436427.1">
    <property type="nucleotide sequence ID" value="XM_020574355.1"/>
</dbReference>
<dbReference type="InterPro" id="IPR002048">
    <property type="entry name" value="EF_hand_dom"/>
</dbReference>
<organism evidence="8 9">
    <name type="scientific">Heterostelium pallidum (strain ATCC 26659 / Pp 5 / PN500)</name>
    <name type="common">Cellular slime mold</name>
    <name type="synonym">Polysphondylium pallidum</name>
    <dbReference type="NCBI Taxonomy" id="670386"/>
    <lineage>
        <taxon>Eukaryota</taxon>
        <taxon>Amoebozoa</taxon>
        <taxon>Evosea</taxon>
        <taxon>Eumycetozoa</taxon>
        <taxon>Dictyostelia</taxon>
        <taxon>Acytosteliales</taxon>
        <taxon>Acytosteliaceae</taxon>
        <taxon>Heterostelium</taxon>
    </lineage>
</organism>
<evidence type="ECO:0000256" key="1">
    <source>
        <dbReference type="ARBA" id="ARBA00006049"/>
    </source>
</evidence>
<dbReference type="PRINTS" id="PR00450">
    <property type="entry name" value="RECOVERIN"/>
</dbReference>
<dbReference type="InterPro" id="IPR028846">
    <property type="entry name" value="Recoverin"/>
</dbReference>
<dbReference type="Gene3D" id="1.10.238.10">
    <property type="entry name" value="EF-hand"/>
    <property type="match status" value="1"/>
</dbReference>
<keyword evidence="5" id="KW-0106">Calcium</keyword>
<accession>D3B4R4</accession>